<name>X0UC57_9ZZZZ</name>
<evidence type="ECO:0000313" key="1">
    <source>
        <dbReference type="EMBL" id="GAG03384.1"/>
    </source>
</evidence>
<dbReference type="EMBL" id="BARS01028002">
    <property type="protein sequence ID" value="GAG03384.1"/>
    <property type="molecule type" value="Genomic_DNA"/>
</dbReference>
<accession>X0UC57</accession>
<comment type="caution">
    <text evidence="1">The sequence shown here is derived from an EMBL/GenBank/DDBJ whole genome shotgun (WGS) entry which is preliminary data.</text>
</comment>
<gene>
    <name evidence="1" type="ORF">S01H1_43930</name>
</gene>
<dbReference type="AlphaFoldDB" id="X0UC57"/>
<protein>
    <submittedName>
        <fullName evidence="1">Uncharacterized protein</fullName>
    </submittedName>
</protein>
<sequence>MLSLFVVTLALLETVNVPWEQPLGNGGNSTFCSMALESPDEHPWWRQPKRNGIA</sequence>
<proteinExistence type="predicted"/>
<organism evidence="1">
    <name type="scientific">marine sediment metagenome</name>
    <dbReference type="NCBI Taxonomy" id="412755"/>
    <lineage>
        <taxon>unclassified sequences</taxon>
        <taxon>metagenomes</taxon>
        <taxon>ecological metagenomes</taxon>
    </lineage>
</organism>
<reference evidence="1" key="1">
    <citation type="journal article" date="2014" name="Front. Microbiol.">
        <title>High frequency of phylogenetically diverse reductive dehalogenase-homologous genes in deep subseafloor sedimentary metagenomes.</title>
        <authorList>
            <person name="Kawai M."/>
            <person name="Futagami T."/>
            <person name="Toyoda A."/>
            <person name="Takaki Y."/>
            <person name="Nishi S."/>
            <person name="Hori S."/>
            <person name="Arai W."/>
            <person name="Tsubouchi T."/>
            <person name="Morono Y."/>
            <person name="Uchiyama I."/>
            <person name="Ito T."/>
            <person name="Fujiyama A."/>
            <person name="Inagaki F."/>
            <person name="Takami H."/>
        </authorList>
    </citation>
    <scope>NUCLEOTIDE SEQUENCE</scope>
    <source>
        <strain evidence="1">Expedition CK06-06</strain>
    </source>
</reference>